<dbReference type="RefSeq" id="WP_090014701.1">
    <property type="nucleotide sequence ID" value="NZ_FNET01000031.1"/>
</dbReference>
<gene>
    <name evidence="1" type="ORF">SAMN04488074_13150</name>
</gene>
<reference evidence="2" key="1">
    <citation type="submission" date="2016-10" db="EMBL/GenBank/DDBJ databases">
        <authorList>
            <person name="Varghese N."/>
            <person name="Submissions S."/>
        </authorList>
    </citation>
    <scope>NUCLEOTIDE SEQUENCE [LARGE SCALE GENOMIC DNA]</scope>
    <source>
        <strain evidence="2">DSM 44796</strain>
    </source>
</reference>
<dbReference type="AlphaFoldDB" id="A0A1G9XVP8"/>
<proteinExistence type="predicted"/>
<accession>A0A1G9XVP8</accession>
<organism evidence="1 2">
    <name type="scientific">Lentzea albidocapillata subsp. violacea</name>
    <dbReference type="NCBI Taxonomy" id="128104"/>
    <lineage>
        <taxon>Bacteria</taxon>
        <taxon>Bacillati</taxon>
        <taxon>Actinomycetota</taxon>
        <taxon>Actinomycetes</taxon>
        <taxon>Pseudonocardiales</taxon>
        <taxon>Pseudonocardiaceae</taxon>
        <taxon>Lentzea</taxon>
    </lineage>
</organism>
<evidence type="ECO:0000313" key="2">
    <source>
        <dbReference type="Proteomes" id="UP000199682"/>
    </source>
</evidence>
<protein>
    <submittedName>
        <fullName evidence="1">Uncharacterized protein</fullName>
    </submittedName>
</protein>
<sequence length="283" mass="30636">MKHTILPDPYWAGMVLGRVVHLHLTLVEPQLIQAHREVENALLATQRVSLATVSRLDATRTADRVFARLLSAVSTSALPDVIGLPEQFRREAFDVSAESTPWPVLIFDEQRVDVVANFRRALTEVRLHGLLPILQLGAGLVGVEPLPSGFRDACTDSAVLLPADLWAASADELSPAVLSGAARSLAMMWAAAEISVYGLGTARASVTALADAFAFGVSAEYRRRAALPEDSAVVELGDPPQDDELPLLSELVRCWWPKPGRAVNIFGSPFDYMTTLEPAHARG</sequence>
<evidence type="ECO:0000313" key="1">
    <source>
        <dbReference type="EMBL" id="SDN00506.1"/>
    </source>
</evidence>
<name>A0A1G9XVP8_9PSEU</name>
<dbReference type="Proteomes" id="UP000199682">
    <property type="component" value="Unassembled WGS sequence"/>
</dbReference>
<dbReference type="EMBL" id="FNET01000031">
    <property type="protein sequence ID" value="SDN00506.1"/>
    <property type="molecule type" value="Genomic_DNA"/>
</dbReference>